<organism evidence="1 2">
    <name type="scientific">Platysternon megacephalum</name>
    <name type="common">big-headed turtle</name>
    <dbReference type="NCBI Taxonomy" id="55544"/>
    <lineage>
        <taxon>Eukaryota</taxon>
        <taxon>Metazoa</taxon>
        <taxon>Chordata</taxon>
        <taxon>Craniata</taxon>
        <taxon>Vertebrata</taxon>
        <taxon>Euteleostomi</taxon>
        <taxon>Archelosauria</taxon>
        <taxon>Testudinata</taxon>
        <taxon>Testudines</taxon>
        <taxon>Cryptodira</taxon>
        <taxon>Durocryptodira</taxon>
        <taxon>Testudinoidea</taxon>
        <taxon>Platysternidae</taxon>
        <taxon>Platysternon</taxon>
    </lineage>
</organism>
<comment type="caution">
    <text evidence="1">The sequence shown here is derived from an EMBL/GenBank/DDBJ whole genome shotgun (WGS) entry which is preliminary data.</text>
</comment>
<dbReference type="AlphaFoldDB" id="A0A4D9EJQ5"/>
<dbReference type="EMBL" id="QXTE01000039">
    <property type="protein sequence ID" value="TFK10759.1"/>
    <property type="molecule type" value="Genomic_DNA"/>
</dbReference>
<name>A0A4D9EJQ5_9SAUR</name>
<dbReference type="Proteomes" id="UP000297703">
    <property type="component" value="Unassembled WGS sequence"/>
</dbReference>
<reference evidence="1 2" key="1">
    <citation type="submission" date="2019-04" db="EMBL/GenBank/DDBJ databases">
        <title>Draft genome of the big-headed turtle Platysternon megacephalum.</title>
        <authorList>
            <person name="Gong S."/>
        </authorList>
    </citation>
    <scope>NUCLEOTIDE SEQUENCE [LARGE SCALE GENOMIC DNA]</scope>
    <source>
        <strain evidence="1">DO16091913</strain>
        <tissue evidence="1">Muscle</tissue>
    </source>
</reference>
<reference evidence="1 2" key="2">
    <citation type="submission" date="2019-04" db="EMBL/GenBank/DDBJ databases">
        <title>The genome sequence of big-headed turtle.</title>
        <authorList>
            <person name="Gong S."/>
        </authorList>
    </citation>
    <scope>NUCLEOTIDE SEQUENCE [LARGE SCALE GENOMIC DNA]</scope>
    <source>
        <strain evidence="1">DO16091913</strain>
        <tissue evidence="1">Muscle</tissue>
    </source>
</reference>
<protein>
    <submittedName>
        <fullName evidence="1">Zinc finger protein GLIS1</fullName>
    </submittedName>
</protein>
<proteinExistence type="predicted"/>
<evidence type="ECO:0000313" key="1">
    <source>
        <dbReference type="EMBL" id="TFK10759.1"/>
    </source>
</evidence>
<keyword evidence="2" id="KW-1185">Reference proteome</keyword>
<evidence type="ECO:0000313" key="2">
    <source>
        <dbReference type="Proteomes" id="UP000297703"/>
    </source>
</evidence>
<sequence length="102" mass="11564">MAYLLYVHLFHGVFFLLLFLRRREAKILMILPGSCLYKNCPVCTDYPQTVSNPGEGANLVRLLSTNWAQPFNSLESFLIQEPAAQTGNRRDVLARCVSKTKS</sequence>
<gene>
    <name evidence="1" type="ORF">DR999_PMT06168</name>
</gene>
<accession>A0A4D9EJQ5</accession>